<comment type="caution">
    <text evidence="2">The sequence shown here is derived from an EMBL/GenBank/DDBJ whole genome shotgun (WGS) entry which is preliminary data.</text>
</comment>
<reference evidence="2 3" key="1">
    <citation type="journal article" date="2023" name="Elife">
        <title>Identification of key yeast species and microbe-microbe interactions impacting larval growth of Drosophila in the wild.</title>
        <authorList>
            <person name="Mure A."/>
            <person name="Sugiura Y."/>
            <person name="Maeda R."/>
            <person name="Honda K."/>
            <person name="Sakurai N."/>
            <person name="Takahashi Y."/>
            <person name="Watada M."/>
            <person name="Katoh T."/>
            <person name="Gotoh A."/>
            <person name="Gotoh Y."/>
            <person name="Taniguchi I."/>
            <person name="Nakamura K."/>
            <person name="Hayashi T."/>
            <person name="Katayama T."/>
            <person name="Uemura T."/>
            <person name="Hattori Y."/>
        </authorList>
    </citation>
    <scope>NUCLEOTIDE SEQUENCE [LARGE SCALE GENOMIC DNA]</scope>
    <source>
        <strain evidence="2 3">SC-9</strain>
    </source>
</reference>
<dbReference type="AlphaFoldDB" id="A0AAV5QQZ8"/>
<dbReference type="GeneID" id="90074829"/>
<feature type="compositionally biased region" description="Basic and acidic residues" evidence="1">
    <location>
        <begin position="143"/>
        <end position="156"/>
    </location>
</feature>
<protein>
    <submittedName>
        <fullName evidence="2">Uncharacterized protein</fullName>
    </submittedName>
</protein>
<accession>A0AAV5QQZ8</accession>
<gene>
    <name evidence="2" type="ORF">DASC09_041790</name>
</gene>
<dbReference type="Proteomes" id="UP001360560">
    <property type="component" value="Unassembled WGS sequence"/>
</dbReference>
<evidence type="ECO:0000313" key="2">
    <source>
        <dbReference type="EMBL" id="GMM36854.1"/>
    </source>
</evidence>
<evidence type="ECO:0000313" key="3">
    <source>
        <dbReference type="Proteomes" id="UP001360560"/>
    </source>
</evidence>
<dbReference type="RefSeq" id="XP_064853850.1">
    <property type="nucleotide sequence ID" value="XM_064997778.1"/>
</dbReference>
<evidence type="ECO:0000256" key="1">
    <source>
        <dbReference type="SAM" id="MobiDB-lite"/>
    </source>
</evidence>
<feature type="compositionally biased region" description="Basic residues" evidence="1">
    <location>
        <begin position="158"/>
        <end position="168"/>
    </location>
</feature>
<proteinExistence type="predicted"/>
<sequence length="168" mass="19801">MMSLVKDSLEFFDKYFFIFNGQVCLNHGIVPKFLEIANDYFSETRTEVVQTIMENLNVTIGDKTYRTTATVNRNNRNFLEFELNNSENKLQYFVLITKQEEIFKEKDYRYSSLHGYLETKLGDKLPVIDVAEGCLIKNEDEKSNKDKAFRKEEQKSGIKPRVKRSIER</sequence>
<name>A0AAV5QQZ8_9ASCO</name>
<feature type="region of interest" description="Disordered" evidence="1">
    <location>
        <begin position="143"/>
        <end position="168"/>
    </location>
</feature>
<organism evidence="2 3">
    <name type="scientific">Saccharomycopsis crataegensis</name>
    <dbReference type="NCBI Taxonomy" id="43959"/>
    <lineage>
        <taxon>Eukaryota</taxon>
        <taxon>Fungi</taxon>
        <taxon>Dikarya</taxon>
        <taxon>Ascomycota</taxon>
        <taxon>Saccharomycotina</taxon>
        <taxon>Saccharomycetes</taxon>
        <taxon>Saccharomycopsidaceae</taxon>
        <taxon>Saccharomycopsis</taxon>
    </lineage>
</organism>
<keyword evidence="3" id="KW-1185">Reference proteome</keyword>
<dbReference type="EMBL" id="BTFZ01000011">
    <property type="protein sequence ID" value="GMM36854.1"/>
    <property type="molecule type" value="Genomic_DNA"/>
</dbReference>